<keyword evidence="2" id="KW-1185">Reference proteome</keyword>
<name>G0NV44_CAEBE</name>
<protein>
    <recommendedName>
        <fullName evidence="3">BTB domain-containing protein</fullName>
    </recommendedName>
</protein>
<dbReference type="EMBL" id="GL379953">
    <property type="protein sequence ID" value="EGT38040.1"/>
    <property type="molecule type" value="Genomic_DNA"/>
</dbReference>
<dbReference type="Proteomes" id="UP000008068">
    <property type="component" value="Unassembled WGS sequence"/>
</dbReference>
<sequence>MKGVKGEDYGKFLKIIYGTSKHENVSLLRLVQYLEASAAEQKCLQFLMVDAEKNVKEKFQLADRFRLEPLIAFFFVNKNASLFICFS</sequence>
<evidence type="ECO:0008006" key="3">
    <source>
        <dbReference type="Google" id="ProtNLM"/>
    </source>
</evidence>
<dbReference type="HOGENOM" id="CLU_2485305_0_0_1"/>
<accession>G0NV44</accession>
<dbReference type="AlphaFoldDB" id="G0NV44"/>
<evidence type="ECO:0000313" key="1">
    <source>
        <dbReference type="EMBL" id="EGT38040.1"/>
    </source>
</evidence>
<organism evidence="2">
    <name type="scientific">Caenorhabditis brenneri</name>
    <name type="common">Nematode worm</name>
    <dbReference type="NCBI Taxonomy" id="135651"/>
    <lineage>
        <taxon>Eukaryota</taxon>
        <taxon>Metazoa</taxon>
        <taxon>Ecdysozoa</taxon>
        <taxon>Nematoda</taxon>
        <taxon>Chromadorea</taxon>
        <taxon>Rhabditida</taxon>
        <taxon>Rhabditina</taxon>
        <taxon>Rhabditomorpha</taxon>
        <taxon>Rhabditoidea</taxon>
        <taxon>Rhabditidae</taxon>
        <taxon>Peloderinae</taxon>
        <taxon>Caenorhabditis</taxon>
    </lineage>
</organism>
<gene>
    <name evidence="1" type="ORF">CAEBREN_04138</name>
</gene>
<dbReference type="OrthoDB" id="5857890at2759"/>
<dbReference type="InParanoid" id="G0NV44"/>
<evidence type="ECO:0000313" key="2">
    <source>
        <dbReference type="Proteomes" id="UP000008068"/>
    </source>
</evidence>
<proteinExistence type="predicted"/>
<reference evidence="2" key="1">
    <citation type="submission" date="2011-07" db="EMBL/GenBank/DDBJ databases">
        <authorList>
            <consortium name="Caenorhabditis brenneri Sequencing and Analysis Consortium"/>
            <person name="Wilson R.K."/>
        </authorList>
    </citation>
    <scope>NUCLEOTIDE SEQUENCE [LARGE SCALE GENOMIC DNA]</scope>
    <source>
        <strain evidence="2">PB2801</strain>
    </source>
</reference>